<evidence type="ECO:0000259" key="6">
    <source>
        <dbReference type="Pfam" id="PF25967"/>
    </source>
</evidence>
<comment type="subcellular location">
    <subcellularLocation>
        <location evidence="1">Cell envelope</location>
    </subcellularLocation>
</comment>
<feature type="coiled-coil region" evidence="4">
    <location>
        <begin position="113"/>
        <end position="179"/>
    </location>
</feature>
<evidence type="ECO:0000256" key="4">
    <source>
        <dbReference type="SAM" id="Coils"/>
    </source>
</evidence>
<dbReference type="SUPFAM" id="SSF111369">
    <property type="entry name" value="HlyD-like secretion proteins"/>
    <property type="match status" value="1"/>
</dbReference>
<keyword evidence="8" id="KW-1185">Reference proteome</keyword>
<dbReference type="Gene3D" id="1.10.287.470">
    <property type="entry name" value="Helix hairpin bin"/>
    <property type="match status" value="1"/>
</dbReference>
<name>F9ZWN2_METMM</name>
<dbReference type="PANTHER" id="PTHR30469:SF12">
    <property type="entry name" value="MULTIDRUG RESISTANCE PROTEIN MDTA"/>
    <property type="match status" value="1"/>
</dbReference>
<dbReference type="EMBL" id="CP002738">
    <property type="protein sequence ID" value="AEG00879.1"/>
    <property type="molecule type" value="Genomic_DNA"/>
</dbReference>
<evidence type="ECO:0000256" key="3">
    <source>
        <dbReference type="ARBA" id="ARBA00022448"/>
    </source>
</evidence>
<protein>
    <submittedName>
        <fullName evidence="7">Efflux transporter, RND family, MFP subunit</fullName>
    </submittedName>
</protein>
<dbReference type="Gene3D" id="2.40.30.170">
    <property type="match status" value="1"/>
</dbReference>
<gene>
    <name evidence="7" type="ordered locus">Metme_2484</name>
</gene>
<proteinExistence type="inferred from homology"/>
<dbReference type="Proteomes" id="UP000008888">
    <property type="component" value="Chromosome"/>
</dbReference>
<evidence type="ECO:0000313" key="7">
    <source>
        <dbReference type="EMBL" id="AEG00879.1"/>
    </source>
</evidence>
<dbReference type="InterPro" id="IPR058627">
    <property type="entry name" value="MdtA-like_C"/>
</dbReference>
<accession>F9ZWN2</accession>
<comment type="similarity">
    <text evidence="2">Belongs to the membrane fusion protein (MFP) (TC 8.A.1) family.</text>
</comment>
<dbReference type="InterPro" id="IPR058625">
    <property type="entry name" value="MdtA-like_BSH"/>
</dbReference>
<reference evidence="7 8" key="1">
    <citation type="journal article" date="2011" name="J. Bacteriol.">
        <title>Complete Genome Sequence of the Aerobic Marine Methanotroph Methylomonas methanica MC09.</title>
        <authorList>
            <person name="Boden R."/>
            <person name="Cunliffe M."/>
            <person name="Scanlan J."/>
            <person name="Moussard H."/>
            <person name="Kits K.D."/>
            <person name="Klotz M.G."/>
            <person name="Jetten M.S."/>
            <person name="Vuilleumier S."/>
            <person name="Han J."/>
            <person name="Peters L."/>
            <person name="Mikhailova N."/>
            <person name="Teshima H."/>
            <person name="Tapia R."/>
            <person name="Kyrpides N."/>
            <person name="Ivanova N."/>
            <person name="Pagani I."/>
            <person name="Cheng J.F."/>
            <person name="Goodwin L."/>
            <person name="Han C."/>
            <person name="Hauser L."/>
            <person name="Land M.L."/>
            <person name="Lapidus A."/>
            <person name="Lucas S."/>
            <person name="Pitluck S."/>
            <person name="Woyke T."/>
            <person name="Stein L."/>
            <person name="Murrell J.C."/>
        </authorList>
    </citation>
    <scope>NUCLEOTIDE SEQUENCE [LARGE SCALE GENOMIC DNA]</scope>
    <source>
        <strain evidence="7 8">MC09</strain>
    </source>
</reference>
<dbReference type="GO" id="GO:0015562">
    <property type="term" value="F:efflux transmembrane transporter activity"/>
    <property type="evidence" value="ECO:0007669"/>
    <property type="project" value="TreeGrafter"/>
</dbReference>
<reference key="2">
    <citation type="submission" date="2011-05" db="EMBL/GenBank/DDBJ databases">
        <title>Complete genome sequence of the aerobic marine methanotroph Methylomonas methanica MC09.</title>
        <authorList>
            <person name="Boden R."/>
            <person name="Cunliffe M."/>
            <person name="Scanlan J."/>
            <person name="Moussard H."/>
            <person name="Kits K.D."/>
            <person name="Klotz M."/>
            <person name="Jetten M."/>
            <person name="Vuilleumier S."/>
            <person name="Han J."/>
            <person name="Peters L."/>
            <person name="Mikhailova N."/>
            <person name="Teshima H."/>
            <person name="Tapia R."/>
            <person name="Kyrpides N."/>
            <person name="Ivanova N."/>
            <person name="Pagani I."/>
            <person name="Cheng J.-F."/>
            <person name="Goodwin L."/>
            <person name="Han C."/>
            <person name="Hauser L."/>
            <person name="Land M."/>
            <person name="Lapidus A."/>
            <person name="Lucas S."/>
            <person name="Pitluck S."/>
            <person name="Woyke T."/>
            <person name="Stein L.Y."/>
            <person name="Murrell C."/>
        </authorList>
    </citation>
    <scope>NUCLEOTIDE SEQUENCE</scope>
    <source>
        <strain>MC09</strain>
    </source>
</reference>
<dbReference type="InterPro" id="IPR006143">
    <property type="entry name" value="RND_pump_MFP"/>
</dbReference>
<dbReference type="Gene3D" id="2.40.420.20">
    <property type="match status" value="1"/>
</dbReference>
<evidence type="ECO:0000256" key="2">
    <source>
        <dbReference type="ARBA" id="ARBA00009477"/>
    </source>
</evidence>
<keyword evidence="4" id="KW-0175">Coiled coil</keyword>
<dbReference type="GO" id="GO:1990281">
    <property type="term" value="C:efflux pump complex"/>
    <property type="evidence" value="ECO:0007669"/>
    <property type="project" value="TreeGrafter"/>
</dbReference>
<sequence>MNEKPRILKRLLPATVLLIAAGAAWAMIELRPSRLAPAQAPTAPTVDVIRVEPHTLKLNVMSQGVVTPREQIDLIAEVAGKVVQMHPALASGGYFEAGDLLLTIDPRDYDFAIVAAQAKIAEAERVLISERAQVEQAKSEWQALGQGDASDLALRKPQLAEAEAKLQASKADLAKAKLNRSRCEIRAPFSGRVLNKQVGRGQFLAGGAVIARIFANDVAEIRLPVGVDQLAYLDLPHGNRAGRLWPAVTLRAEIGGRLQQWQGRIVRSEAALDSGSGQLFLVAQVERPDFAAADNAPLLSGLFVQAEIEGIAREKLFALPRTALNSLQQVKVVNDEQRLELRRVAVLRTEADRVIIASGLTAGERVVISEMPMPVSGMQVVVSNPQAVATP</sequence>
<dbReference type="AlphaFoldDB" id="F9ZWN2"/>
<organism evidence="7 8">
    <name type="scientific">Methylomonas methanica (strain DSM 25384 / MC09)</name>
    <dbReference type="NCBI Taxonomy" id="857087"/>
    <lineage>
        <taxon>Bacteria</taxon>
        <taxon>Pseudomonadati</taxon>
        <taxon>Pseudomonadota</taxon>
        <taxon>Gammaproteobacteria</taxon>
        <taxon>Methylococcales</taxon>
        <taxon>Methylococcaceae</taxon>
        <taxon>Methylomonas</taxon>
    </lineage>
</organism>
<dbReference type="Gene3D" id="2.40.50.100">
    <property type="match status" value="1"/>
</dbReference>
<feature type="domain" description="Multidrug resistance protein MdtA-like C-terminal permuted SH3" evidence="6">
    <location>
        <begin position="330"/>
        <end position="370"/>
    </location>
</feature>
<dbReference type="STRING" id="857087.Metme_2484"/>
<evidence type="ECO:0000259" key="5">
    <source>
        <dbReference type="Pfam" id="PF25917"/>
    </source>
</evidence>
<reference evidence="8" key="3">
    <citation type="submission" date="2011-05" db="EMBL/GenBank/DDBJ databases">
        <title>Complete sequence of Methylomonas methanica MC09.</title>
        <authorList>
            <consortium name="US DOE Joint Genome Institute"/>
            <person name="Lucas S."/>
            <person name="Han J."/>
            <person name="Lapidus A."/>
            <person name="Cheng J.-F."/>
            <person name="Goodwin L."/>
            <person name="Pitluck S."/>
            <person name="Peters L."/>
            <person name="Mikhailova N."/>
            <person name="Teshima H."/>
            <person name="Han C."/>
            <person name="Tapia R."/>
            <person name="Land M."/>
            <person name="Hauser L."/>
            <person name="Kyrpides N."/>
            <person name="Ivanova N."/>
            <person name="Pagani I."/>
            <person name="Stein L."/>
            <person name="Woyke T."/>
        </authorList>
    </citation>
    <scope>NUCLEOTIDE SEQUENCE [LARGE SCALE GENOMIC DNA]</scope>
    <source>
        <strain evidence="8">MC09</strain>
    </source>
</reference>
<dbReference type="HOGENOM" id="CLU_018816_18_2_6"/>
<evidence type="ECO:0000313" key="8">
    <source>
        <dbReference type="Proteomes" id="UP000008888"/>
    </source>
</evidence>
<dbReference type="eggNOG" id="COG0845">
    <property type="taxonomic scope" value="Bacteria"/>
</dbReference>
<evidence type="ECO:0000256" key="1">
    <source>
        <dbReference type="ARBA" id="ARBA00004196"/>
    </source>
</evidence>
<feature type="domain" description="Multidrug resistance protein MdtA-like barrel-sandwich hybrid" evidence="5">
    <location>
        <begin position="71"/>
        <end position="207"/>
    </location>
</feature>
<dbReference type="KEGG" id="mmt:Metme_2484"/>
<dbReference type="Pfam" id="PF25917">
    <property type="entry name" value="BSH_RND"/>
    <property type="match status" value="1"/>
</dbReference>
<dbReference type="RefSeq" id="WP_013819116.1">
    <property type="nucleotide sequence ID" value="NC_015572.1"/>
</dbReference>
<dbReference type="NCBIfam" id="TIGR01730">
    <property type="entry name" value="RND_mfp"/>
    <property type="match status" value="1"/>
</dbReference>
<keyword evidence="3" id="KW-0813">Transport</keyword>
<dbReference type="PANTHER" id="PTHR30469">
    <property type="entry name" value="MULTIDRUG RESISTANCE PROTEIN MDTA"/>
    <property type="match status" value="1"/>
</dbReference>
<dbReference type="OrthoDB" id="5730196at2"/>
<dbReference type="Pfam" id="PF25967">
    <property type="entry name" value="RND-MFP_C"/>
    <property type="match status" value="1"/>
</dbReference>